<dbReference type="Pfam" id="PF14223">
    <property type="entry name" value="Retrotran_gag_2"/>
    <property type="match status" value="1"/>
</dbReference>
<feature type="compositionally biased region" description="Basic and acidic residues" evidence="1">
    <location>
        <begin position="117"/>
        <end position="126"/>
    </location>
</feature>
<dbReference type="GeneID" id="111284409"/>
<dbReference type="PANTHER" id="PTHR35317:SF11">
    <property type="entry name" value="CCHC-TYPE DOMAIN-CONTAINING PROTEIN"/>
    <property type="match status" value="1"/>
</dbReference>
<sequence length="142" mass="16990">MSLKSAKEIWDYLKNKYEGDERIKRMQVLNLIKKFELQRMKDSKMIKDYSDRLFSIANKVRLFASEFTDSRIVKKILVTVPERYEATITTLEKYQGSIKIFLVELLNTLQAQKQKRLMKEDNRRSFDSQASKRGQKQKEEKE</sequence>
<name>A0A6P5XKU3_DURZI</name>
<evidence type="ECO:0000313" key="3">
    <source>
        <dbReference type="RefSeq" id="XP_022728813.1"/>
    </source>
</evidence>
<dbReference type="RefSeq" id="XP_022728813.1">
    <property type="nucleotide sequence ID" value="XM_022873078.1"/>
</dbReference>
<protein>
    <submittedName>
        <fullName evidence="3">Uncharacterized protein LOC111284409</fullName>
    </submittedName>
</protein>
<accession>A0A6P5XKU3</accession>
<organism evidence="2 3">
    <name type="scientific">Durio zibethinus</name>
    <name type="common">Durian</name>
    <dbReference type="NCBI Taxonomy" id="66656"/>
    <lineage>
        <taxon>Eukaryota</taxon>
        <taxon>Viridiplantae</taxon>
        <taxon>Streptophyta</taxon>
        <taxon>Embryophyta</taxon>
        <taxon>Tracheophyta</taxon>
        <taxon>Spermatophyta</taxon>
        <taxon>Magnoliopsida</taxon>
        <taxon>eudicotyledons</taxon>
        <taxon>Gunneridae</taxon>
        <taxon>Pentapetalae</taxon>
        <taxon>rosids</taxon>
        <taxon>malvids</taxon>
        <taxon>Malvales</taxon>
        <taxon>Malvaceae</taxon>
        <taxon>Helicteroideae</taxon>
        <taxon>Durio</taxon>
    </lineage>
</organism>
<dbReference type="Proteomes" id="UP000515121">
    <property type="component" value="Unplaced"/>
</dbReference>
<evidence type="ECO:0000313" key="2">
    <source>
        <dbReference type="Proteomes" id="UP000515121"/>
    </source>
</evidence>
<evidence type="ECO:0000256" key="1">
    <source>
        <dbReference type="SAM" id="MobiDB-lite"/>
    </source>
</evidence>
<keyword evidence="2" id="KW-1185">Reference proteome</keyword>
<dbReference type="OrthoDB" id="1000705at2759"/>
<feature type="region of interest" description="Disordered" evidence="1">
    <location>
        <begin position="116"/>
        <end position="142"/>
    </location>
</feature>
<gene>
    <name evidence="3" type="primary">LOC111284409</name>
</gene>
<dbReference type="AlphaFoldDB" id="A0A6P5XKU3"/>
<reference evidence="3" key="1">
    <citation type="submission" date="2025-08" db="UniProtKB">
        <authorList>
            <consortium name="RefSeq"/>
        </authorList>
    </citation>
    <scope>IDENTIFICATION</scope>
    <source>
        <tissue evidence="3">Fruit stalk</tissue>
    </source>
</reference>
<dbReference type="PANTHER" id="PTHR35317">
    <property type="entry name" value="OS04G0629600 PROTEIN"/>
    <property type="match status" value="1"/>
</dbReference>
<proteinExistence type="predicted"/>
<dbReference type="KEGG" id="dzi:111284409"/>